<feature type="transmembrane region" description="Helical" evidence="1">
    <location>
        <begin position="12"/>
        <end position="34"/>
    </location>
</feature>
<evidence type="ECO:0000313" key="2">
    <source>
        <dbReference type="EMBL" id="TQV76953.1"/>
    </source>
</evidence>
<keyword evidence="1" id="KW-0812">Transmembrane</keyword>
<gene>
    <name evidence="2" type="ORF">FLL45_03100</name>
</gene>
<evidence type="ECO:0000313" key="3">
    <source>
        <dbReference type="Proteomes" id="UP000317839"/>
    </source>
</evidence>
<proteinExistence type="predicted"/>
<keyword evidence="1" id="KW-0472">Membrane</keyword>
<comment type="caution">
    <text evidence="2">The sequence shown here is derived from an EMBL/GenBank/DDBJ whole genome shotgun (WGS) entry which is preliminary data.</text>
</comment>
<sequence length="187" mass="21978">MILVNLASSKLARISMIAILITILASCSSVPLSAMYKMASMDKDDIRTINPREILTRITVDEPTELQTRNVKLVLKFEYTGSEASEYQFLLEFLSNNTFQERQGWFGPLINKSQYEFKLAERSVSVFKKYQREFIKYGKPNKYYWTVYYYLEKRPPKTQKAHLDLELKMASEDDYFYLLKDAELTVE</sequence>
<dbReference type="EMBL" id="VIKR01000001">
    <property type="protein sequence ID" value="TQV76953.1"/>
    <property type="molecule type" value="Genomic_DNA"/>
</dbReference>
<dbReference type="AlphaFoldDB" id="A0A545TIC6"/>
<keyword evidence="3" id="KW-1185">Reference proteome</keyword>
<name>A0A545TIC6_9GAMM</name>
<accession>A0A545TIC6</accession>
<dbReference type="RefSeq" id="WP_142888313.1">
    <property type="nucleotide sequence ID" value="NZ_VIKR01000001.1"/>
</dbReference>
<reference evidence="2 3" key="1">
    <citation type="submission" date="2019-06" db="EMBL/GenBank/DDBJ databases">
        <title>Draft genome of Aliikangiella marina GYP-15.</title>
        <authorList>
            <person name="Wang G."/>
        </authorList>
    </citation>
    <scope>NUCLEOTIDE SEQUENCE [LARGE SCALE GENOMIC DNA]</scope>
    <source>
        <strain evidence="2 3">GYP-15</strain>
    </source>
</reference>
<dbReference type="Proteomes" id="UP000317839">
    <property type="component" value="Unassembled WGS sequence"/>
</dbReference>
<evidence type="ECO:0000256" key="1">
    <source>
        <dbReference type="SAM" id="Phobius"/>
    </source>
</evidence>
<protein>
    <submittedName>
        <fullName evidence="2">Uncharacterized protein</fullName>
    </submittedName>
</protein>
<keyword evidence="1" id="KW-1133">Transmembrane helix</keyword>
<dbReference type="OrthoDB" id="6335119at2"/>
<organism evidence="2 3">
    <name type="scientific">Aliikangiella marina</name>
    <dbReference type="NCBI Taxonomy" id="1712262"/>
    <lineage>
        <taxon>Bacteria</taxon>
        <taxon>Pseudomonadati</taxon>
        <taxon>Pseudomonadota</taxon>
        <taxon>Gammaproteobacteria</taxon>
        <taxon>Oceanospirillales</taxon>
        <taxon>Pleioneaceae</taxon>
        <taxon>Aliikangiella</taxon>
    </lineage>
</organism>